<organism evidence="22">
    <name type="scientific">Taenia asiatica</name>
    <name type="common">Asian tapeworm</name>
    <dbReference type="NCBI Taxonomy" id="60517"/>
    <lineage>
        <taxon>Eukaryota</taxon>
        <taxon>Metazoa</taxon>
        <taxon>Spiralia</taxon>
        <taxon>Lophotrochozoa</taxon>
        <taxon>Platyhelminthes</taxon>
        <taxon>Cestoda</taxon>
        <taxon>Eucestoda</taxon>
        <taxon>Cyclophyllidea</taxon>
        <taxon>Taeniidae</taxon>
        <taxon>Taenia</taxon>
    </lineage>
</organism>
<feature type="compositionally biased region" description="Low complexity" evidence="16">
    <location>
        <begin position="733"/>
        <end position="742"/>
    </location>
</feature>
<evidence type="ECO:0000256" key="11">
    <source>
        <dbReference type="ARBA" id="ARBA00047571"/>
    </source>
</evidence>
<keyword evidence="21" id="KW-1185">Reference proteome</keyword>
<comment type="catalytic activity">
    <reaction evidence="11">
        <text>L-lysyl(4)-[histone H3] + 3 S-adenosyl-L-methionine = N(6),N(6),N(6)-trimethyl-L-lysyl(4)-[histone H3] + 3 S-adenosyl-L-homocysteine + 3 H(+)</text>
        <dbReference type="Rhea" id="RHEA:60260"/>
        <dbReference type="Rhea" id="RHEA-COMP:15537"/>
        <dbReference type="Rhea" id="RHEA-COMP:15547"/>
        <dbReference type="ChEBI" id="CHEBI:15378"/>
        <dbReference type="ChEBI" id="CHEBI:29969"/>
        <dbReference type="ChEBI" id="CHEBI:57856"/>
        <dbReference type="ChEBI" id="CHEBI:59789"/>
        <dbReference type="ChEBI" id="CHEBI:61961"/>
        <dbReference type="EC" id="2.1.1.354"/>
    </reaction>
</comment>
<dbReference type="SMART" id="SM00317">
    <property type="entry name" value="SET"/>
    <property type="match status" value="1"/>
</dbReference>
<feature type="compositionally biased region" description="Basic and acidic residues" evidence="16">
    <location>
        <begin position="316"/>
        <end position="326"/>
    </location>
</feature>
<feature type="compositionally biased region" description="Polar residues" evidence="16">
    <location>
        <begin position="973"/>
        <end position="983"/>
    </location>
</feature>
<sequence length="1761" mass="196732">MGDSNSPRFRAAKLLRDPVLDPSCKSKVYRIDGVVVGATCPSPTPVVDPRISPQLRMFCRKLNSDLPIPNFKFDAYFIGPCPEKEVTFSNLNDNINVKNLEQMCKEFGKIEEAKVYFHPHSQKHMGVGKVVFQSTKSAKLCVEKLDNTSKMGNIMKVELDTFGKKRYALLNYLQDEMSRDLVSKFQSDKTQSLMSKSAVSLSKSEEVFKPDPYHRSPSKYDFLMPRPTNHGNRCSYRNNSPFWTDSQGTISTSSQDCVLKRSDSSLLKSAYDSSLSDRSMAPHSINGIPVPKEDPLDVRIQKLLHSTASGSPIPSKESKNSVDIKPQKTPLLSDTFSEKSKPAPLLQSPLMPTPTLPSSVAPYSHNAKNEPQVTTKAAVARRTLLPTPFDEDTKPECKPIQQTSRQPLLQVSPKSTVDYSHVTRLAAETSLQFVRELRDIIRKDLERRLIEGYAFRTFDTWWESQKSREFHKDTSSSERLIKSHMESTSYQLPSAHAKTVDANSLNHRSDPSLSTSNPGGLGIFSGLRTALPKIKRKPKPPSPPRKSSSPHRYRNRSDSKSHSHHRRERRHVEMRRTWRRRHLRTSSSSSSSSTSRDASPTPSDSTEPTVASPSKFAMHKSVVDKRRLRVDTEEVSRHSSKASRLPVISKRTSTPTRRSDSSSPSIDQHVSPNRRKVTLKESISRSSSSSLLSASPSPSRSHQKRKPVKLHSPTIKRATGKPTLRVDDVFNESSSDSSVSDAARSRCSSEGKRGVIPADEISTEECTSRSRSSSPLTPNESHHESSPALSPLPKLTEAHDSPKSNAKCADDSSLKLSSLSTDDEDDPLEVRLQQMRLNRHRGAANQQGSKRTKAAQKVVGGKASLSPRTSKLSDGSLVQSRQSLKVESASDENEEGVDEEKVGGDDEEGSRSVDHAKGTSDTTNGPVASKRNQSSLDVGRGLGTDSEPLSDSDWTPQMEHTVPQRRNRNRPQFNLSSEDSSLPLNEFGEEEEEEEDDDDDEDGDDEMYEGYHTTLTPTSRRKQNLVFHRGKGLKSTASNKRKTSPVATTNEDASGDMPLWRSDSKSSSFSDTRREVLREGNDEVYVSKRPSPSKTQLGWPENSRPPVPSLFSADMEGNSSDSCEVVETVQGDYQWPESLLCEHNYFHIPPPGGTITYRTSRRVARRRASVSASMQENATPVATPIQRSTSHCVASLPPGTVKPLIVHRSASSLPSSGLLQDRTGSRLPVRCDAVQPRDQEYKRPTPRRAVVGSRELANLLTPVEKSDVLRSAQQSDYQQSLKTFSPRSLNDEEMILTSFLDFGIDSEDVELLHELFNLIRECGSSTNAQLLSSIISSAHIRHPHKLLDLIKNTAWVDHPSSLVPDPPDVEGYVDCNGQLHRGRPTSCIGLFDSTSRKRQSGAPRNCQSKRFKFDPSHQELSEQYSSMSDHLSGEESNPDSPVYDGDLPPCSTKSNPAFSLQKRKLYEQIYALEQRRAALCSNSGNRVKRRNKSITDEIDFNLGPAASCPPINSTGCARTQGFYRLDPCQRFRRSWCVGRSMVSEDGTQRYPLPLIPASVELNALNAAQGLADELTEQASEAKRKKVTQAREVRSVQRRLLAEFQDIETGDLLKFNHLEFRRKQLIFAKSPIHHWGLIALEPIAAEEMVIEYVGHVVRKGVAELREKRYEQRGIGSSYLFRIDDEFVIDATMYGNNARFINHSCQPNCYAKVITVEGRKKIVIYSKRDIQVMEEITYDYKFPYEDEKIPCLCGAPQCRGTLN</sequence>
<evidence type="ECO:0000256" key="7">
    <source>
        <dbReference type="ARBA" id="ARBA00022884"/>
    </source>
</evidence>
<keyword evidence="8" id="KW-0805">Transcription regulation</keyword>
<dbReference type="Pfam" id="PF00856">
    <property type="entry name" value="SET"/>
    <property type="match status" value="1"/>
</dbReference>
<dbReference type="SUPFAM" id="SSF54928">
    <property type="entry name" value="RNA-binding domain, RBD"/>
    <property type="match status" value="1"/>
</dbReference>
<evidence type="ECO:0000256" key="9">
    <source>
        <dbReference type="ARBA" id="ARBA00023163"/>
    </source>
</evidence>
<reference evidence="20 21" key="2">
    <citation type="submission" date="2018-11" db="EMBL/GenBank/DDBJ databases">
        <authorList>
            <consortium name="Pathogen Informatics"/>
        </authorList>
    </citation>
    <scope>NUCLEOTIDE SEQUENCE [LARGE SCALE GENOMIC DNA]</scope>
</reference>
<keyword evidence="10" id="KW-0539">Nucleus</keyword>
<dbReference type="InterPro" id="IPR001214">
    <property type="entry name" value="SET_dom"/>
</dbReference>
<feature type="region of interest" description="Disordered" evidence="16">
    <location>
        <begin position="485"/>
        <end position="1104"/>
    </location>
</feature>
<feature type="compositionally biased region" description="Acidic residues" evidence="16">
    <location>
        <begin position="987"/>
        <end position="1008"/>
    </location>
</feature>
<evidence type="ECO:0000256" key="15">
    <source>
        <dbReference type="SAM" id="Coils"/>
    </source>
</evidence>
<comment type="catalytic activity">
    <reaction evidence="13">
        <text>N(6),N(6)-dimethyl-L-lysyl(4)-[histone H3] + S-adenosyl-L-methionine = N(6),N(6),N(6)-trimethyl-L-lysyl(4)-[histone H3] + S-adenosyl-L-homocysteine + H(+)</text>
        <dbReference type="Rhea" id="RHEA:60272"/>
        <dbReference type="Rhea" id="RHEA-COMP:15537"/>
        <dbReference type="Rhea" id="RHEA-COMP:15540"/>
        <dbReference type="ChEBI" id="CHEBI:15378"/>
        <dbReference type="ChEBI" id="CHEBI:57856"/>
        <dbReference type="ChEBI" id="CHEBI:59789"/>
        <dbReference type="ChEBI" id="CHEBI:61961"/>
        <dbReference type="ChEBI" id="CHEBI:61976"/>
    </reaction>
</comment>
<dbReference type="GO" id="GO:0140999">
    <property type="term" value="F:histone H3K4 trimethyltransferase activity"/>
    <property type="evidence" value="ECO:0007669"/>
    <property type="project" value="UniProtKB-EC"/>
</dbReference>
<feature type="compositionally biased region" description="Polar residues" evidence="16">
    <location>
        <begin position="919"/>
        <end position="936"/>
    </location>
</feature>
<dbReference type="InterPro" id="IPR000504">
    <property type="entry name" value="RRM_dom"/>
</dbReference>
<dbReference type="InterPro" id="IPR012677">
    <property type="entry name" value="Nucleotide-bd_a/b_plait_sf"/>
</dbReference>
<feature type="domain" description="SET" evidence="18">
    <location>
        <begin position="1622"/>
        <end position="1739"/>
    </location>
</feature>
<keyword evidence="4" id="KW-0808">Transferase</keyword>
<protein>
    <recommendedName>
        <fullName evidence="2">[histone H3]-lysine(4) N-trimethyltransferase</fullName>
        <ecNumber evidence="2">2.1.1.354</ecNumber>
    </recommendedName>
</protein>
<dbReference type="InterPro" id="IPR035979">
    <property type="entry name" value="RBD_domain_sf"/>
</dbReference>
<dbReference type="PROSITE" id="PS50868">
    <property type="entry name" value="POST_SET"/>
    <property type="match status" value="1"/>
</dbReference>
<feature type="compositionally biased region" description="Low complexity" evidence="16">
    <location>
        <begin position="585"/>
        <end position="606"/>
    </location>
</feature>
<evidence type="ECO:0000256" key="12">
    <source>
        <dbReference type="ARBA" id="ARBA00047583"/>
    </source>
</evidence>
<feature type="compositionally biased region" description="Low complexity" evidence="16">
    <location>
        <begin position="684"/>
        <end position="700"/>
    </location>
</feature>
<dbReference type="EMBL" id="UYRS01018867">
    <property type="protein sequence ID" value="VDK40873.1"/>
    <property type="molecule type" value="Genomic_DNA"/>
</dbReference>
<evidence type="ECO:0000259" key="19">
    <source>
        <dbReference type="PROSITE" id="PS50868"/>
    </source>
</evidence>
<feature type="compositionally biased region" description="Basic and acidic residues" evidence="16">
    <location>
        <begin position="796"/>
        <end position="813"/>
    </location>
</feature>
<dbReference type="GO" id="GO:0032259">
    <property type="term" value="P:methylation"/>
    <property type="evidence" value="ECO:0007669"/>
    <property type="project" value="UniProtKB-KW"/>
</dbReference>
<dbReference type="PROSITE" id="PS50280">
    <property type="entry name" value="SET"/>
    <property type="match status" value="1"/>
</dbReference>
<keyword evidence="9" id="KW-0804">Transcription</keyword>
<dbReference type="PANTHER" id="PTHR45814:SF2">
    <property type="entry name" value="HISTONE-LYSINE N-METHYLTRANSFERASE SETD1"/>
    <property type="match status" value="1"/>
</dbReference>
<dbReference type="Gene3D" id="2.170.270.10">
    <property type="entry name" value="SET domain"/>
    <property type="match status" value="1"/>
</dbReference>
<feature type="compositionally biased region" description="Low complexity" evidence="16">
    <location>
        <begin position="648"/>
        <end position="667"/>
    </location>
</feature>
<evidence type="ECO:0000256" key="10">
    <source>
        <dbReference type="ARBA" id="ARBA00023242"/>
    </source>
</evidence>
<dbReference type="GO" id="GO:0048188">
    <property type="term" value="C:Set1C/COMPASS complex"/>
    <property type="evidence" value="ECO:0007669"/>
    <property type="project" value="InterPro"/>
</dbReference>
<accession>A0A0R3WD69</accession>
<dbReference type="Proteomes" id="UP000282613">
    <property type="component" value="Unassembled WGS sequence"/>
</dbReference>
<feature type="region of interest" description="Disordered" evidence="16">
    <location>
        <begin position="305"/>
        <end position="348"/>
    </location>
</feature>
<evidence type="ECO:0000256" key="5">
    <source>
        <dbReference type="ARBA" id="ARBA00022691"/>
    </source>
</evidence>
<dbReference type="PROSITE" id="PS50102">
    <property type="entry name" value="RRM"/>
    <property type="match status" value="1"/>
</dbReference>
<proteinExistence type="predicted"/>
<feature type="compositionally biased region" description="Basic and acidic residues" evidence="16">
    <location>
        <begin position="743"/>
        <end position="753"/>
    </location>
</feature>
<gene>
    <name evidence="20" type="ORF">TASK_LOCUS8700</name>
</gene>
<evidence type="ECO:0000313" key="20">
    <source>
        <dbReference type="EMBL" id="VDK40873.1"/>
    </source>
</evidence>
<comment type="subcellular location">
    <subcellularLocation>
        <location evidence="1">Nucleus</location>
    </subcellularLocation>
</comment>
<dbReference type="EC" id="2.1.1.354" evidence="2"/>
<evidence type="ECO:0000256" key="3">
    <source>
        <dbReference type="ARBA" id="ARBA00022603"/>
    </source>
</evidence>
<reference evidence="22" key="1">
    <citation type="submission" date="2016-04" db="UniProtKB">
        <authorList>
            <consortium name="WormBaseParasite"/>
        </authorList>
    </citation>
    <scope>IDENTIFICATION</scope>
</reference>
<feature type="compositionally biased region" description="Polar residues" evidence="16">
    <location>
        <begin position="501"/>
        <end position="518"/>
    </location>
</feature>
<keyword evidence="5" id="KW-0949">S-adenosyl-L-methionine</keyword>
<feature type="compositionally biased region" description="Basic and acidic residues" evidence="16">
    <location>
        <begin position="1411"/>
        <end position="1420"/>
    </location>
</feature>
<feature type="compositionally biased region" description="Polar residues" evidence="16">
    <location>
        <begin position="1421"/>
        <end position="1439"/>
    </location>
</feature>
<feature type="region of interest" description="Disordered" evidence="16">
    <location>
        <begin position="1390"/>
        <end position="1448"/>
    </location>
</feature>
<dbReference type="PANTHER" id="PTHR45814">
    <property type="entry name" value="HISTONE-LYSINE N-METHYLTRANSFERASE SETD1"/>
    <property type="match status" value="1"/>
</dbReference>
<evidence type="ECO:0000256" key="1">
    <source>
        <dbReference type="ARBA" id="ARBA00004123"/>
    </source>
</evidence>
<evidence type="ECO:0000259" key="18">
    <source>
        <dbReference type="PROSITE" id="PS50280"/>
    </source>
</evidence>
<feature type="domain" description="Post-SET" evidence="19">
    <location>
        <begin position="1745"/>
        <end position="1761"/>
    </location>
</feature>
<dbReference type="InterPro" id="IPR003616">
    <property type="entry name" value="Post-SET_dom"/>
</dbReference>
<feature type="compositionally biased region" description="Acidic residues" evidence="16">
    <location>
        <begin position="889"/>
        <end position="898"/>
    </location>
</feature>
<feature type="compositionally biased region" description="Basic and acidic residues" evidence="16">
    <location>
        <begin position="1071"/>
        <end position="1081"/>
    </location>
</feature>
<dbReference type="GO" id="GO:0003723">
    <property type="term" value="F:RNA binding"/>
    <property type="evidence" value="ECO:0007669"/>
    <property type="project" value="UniProtKB-UniRule"/>
</dbReference>
<evidence type="ECO:0000256" key="6">
    <source>
        <dbReference type="ARBA" id="ARBA00022853"/>
    </source>
</evidence>
<evidence type="ECO:0000256" key="14">
    <source>
        <dbReference type="PROSITE-ProRule" id="PRU00176"/>
    </source>
</evidence>
<keyword evidence="6" id="KW-0156">Chromatin regulator</keyword>
<comment type="catalytic activity">
    <reaction evidence="12">
        <text>N(6)-methyl-L-lysyl(4)-[histone H3] + S-adenosyl-L-methionine = N(6),N(6)-dimethyl-L-lysyl(4)-[histone H3] + S-adenosyl-L-homocysteine + H(+)</text>
        <dbReference type="Rhea" id="RHEA:60268"/>
        <dbReference type="Rhea" id="RHEA-COMP:15540"/>
        <dbReference type="Rhea" id="RHEA-COMP:15543"/>
        <dbReference type="ChEBI" id="CHEBI:15378"/>
        <dbReference type="ChEBI" id="CHEBI:57856"/>
        <dbReference type="ChEBI" id="CHEBI:59789"/>
        <dbReference type="ChEBI" id="CHEBI:61929"/>
        <dbReference type="ChEBI" id="CHEBI:61976"/>
    </reaction>
</comment>
<evidence type="ECO:0000256" key="2">
    <source>
        <dbReference type="ARBA" id="ARBA00012182"/>
    </source>
</evidence>
<evidence type="ECO:0000256" key="4">
    <source>
        <dbReference type="ARBA" id="ARBA00022679"/>
    </source>
</evidence>
<dbReference type="CDD" id="cd19169">
    <property type="entry name" value="SET_SETD1"/>
    <property type="match status" value="1"/>
</dbReference>
<dbReference type="Gene3D" id="3.30.70.330">
    <property type="match status" value="1"/>
</dbReference>
<feature type="compositionally biased region" description="Basic residues" evidence="16">
    <location>
        <begin position="1019"/>
        <end position="1032"/>
    </location>
</feature>
<dbReference type="SMART" id="SM00360">
    <property type="entry name" value="RRM"/>
    <property type="match status" value="1"/>
</dbReference>
<evidence type="ECO:0000256" key="8">
    <source>
        <dbReference type="ARBA" id="ARBA00023015"/>
    </source>
</evidence>
<keyword evidence="7 14" id="KW-0694">RNA-binding</keyword>
<evidence type="ECO:0000259" key="17">
    <source>
        <dbReference type="PROSITE" id="PS50102"/>
    </source>
</evidence>
<evidence type="ECO:0000313" key="22">
    <source>
        <dbReference type="WBParaSite" id="TASK_0000869901-mRNA-1"/>
    </source>
</evidence>
<feature type="compositionally biased region" description="Basic and acidic residues" evidence="16">
    <location>
        <begin position="899"/>
        <end position="918"/>
    </location>
</feature>
<keyword evidence="15" id="KW-0175">Coiled coil</keyword>
<dbReference type="SUPFAM" id="SSF82199">
    <property type="entry name" value="SET domain"/>
    <property type="match status" value="1"/>
</dbReference>
<dbReference type="OrthoDB" id="308383at2759"/>
<dbReference type="Pfam" id="PF00076">
    <property type="entry name" value="RRM_1"/>
    <property type="match status" value="1"/>
</dbReference>
<dbReference type="WBParaSite" id="TASK_0000869901-mRNA-1">
    <property type="protein sequence ID" value="TASK_0000869901-mRNA-1"/>
    <property type="gene ID" value="TASK_0000869901"/>
</dbReference>
<evidence type="ECO:0000313" key="21">
    <source>
        <dbReference type="Proteomes" id="UP000282613"/>
    </source>
</evidence>
<feature type="domain" description="RRM" evidence="17">
    <location>
        <begin position="84"/>
        <end position="162"/>
    </location>
</feature>
<dbReference type="InterPro" id="IPR037841">
    <property type="entry name" value="SET_SETD1A/B"/>
</dbReference>
<evidence type="ECO:0000256" key="13">
    <source>
        <dbReference type="ARBA" id="ARBA00049129"/>
    </source>
</evidence>
<dbReference type="InterPro" id="IPR046341">
    <property type="entry name" value="SET_dom_sf"/>
</dbReference>
<dbReference type="SMART" id="SM00508">
    <property type="entry name" value="PostSET"/>
    <property type="match status" value="1"/>
</dbReference>
<name>A0A0R3WD69_TAEAS</name>
<dbReference type="InterPro" id="IPR044570">
    <property type="entry name" value="Set1-like"/>
</dbReference>
<feature type="compositionally biased region" description="Basic and acidic residues" evidence="16">
    <location>
        <begin position="621"/>
        <end position="637"/>
    </location>
</feature>
<keyword evidence="3" id="KW-0489">Methyltransferase</keyword>
<dbReference type="STRING" id="60517.A0A0R3WD69"/>
<feature type="compositionally biased region" description="Polar residues" evidence="16">
    <location>
        <begin position="866"/>
        <end position="885"/>
    </location>
</feature>
<feature type="coiled-coil region" evidence="15">
    <location>
        <begin position="1564"/>
        <end position="1591"/>
    </location>
</feature>
<evidence type="ECO:0000256" key="16">
    <source>
        <dbReference type="SAM" id="MobiDB-lite"/>
    </source>
</evidence>